<keyword evidence="3" id="KW-0520">NAD</keyword>
<protein>
    <submittedName>
        <fullName evidence="6">Alcohol dehydrogenase, class IV</fullName>
    </submittedName>
</protein>
<dbReference type="RefSeq" id="WP_078768331.1">
    <property type="nucleotide sequence ID" value="NZ_FUWW01000007.1"/>
</dbReference>
<evidence type="ECO:0000313" key="7">
    <source>
        <dbReference type="Proteomes" id="UP000190657"/>
    </source>
</evidence>
<evidence type="ECO:0000259" key="4">
    <source>
        <dbReference type="Pfam" id="PF00465"/>
    </source>
</evidence>
<dbReference type="InterPro" id="IPR018211">
    <property type="entry name" value="ADH_Fe_CS"/>
</dbReference>
<dbReference type="Proteomes" id="UP000190657">
    <property type="component" value="Unassembled WGS sequence"/>
</dbReference>
<dbReference type="FunFam" id="1.20.1090.10:FF:000001">
    <property type="entry name" value="Aldehyde-alcohol dehydrogenase"/>
    <property type="match status" value="1"/>
</dbReference>
<dbReference type="GO" id="GO:0046872">
    <property type="term" value="F:metal ion binding"/>
    <property type="evidence" value="ECO:0007669"/>
    <property type="project" value="InterPro"/>
</dbReference>
<evidence type="ECO:0000313" key="6">
    <source>
        <dbReference type="EMBL" id="SJZ52258.1"/>
    </source>
</evidence>
<gene>
    <name evidence="6" type="ORF">SAMN02745114_00843</name>
</gene>
<dbReference type="Gene3D" id="3.40.50.1970">
    <property type="match status" value="1"/>
</dbReference>
<keyword evidence="7" id="KW-1185">Reference proteome</keyword>
<comment type="similarity">
    <text evidence="1">Belongs to the iron-containing alcohol dehydrogenase family.</text>
</comment>
<feature type="domain" description="Alcohol dehydrogenase iron-type/glycerol dehydrogenase GldA" evidence="4">
    <location>
        <begin position="31"/>
        <end position="197"/>
    </location>
</feature>
<dbReference type="PANTHER" id="PTHR11496:SF102">
    <property type="entry name" value="ALCOHOL DEHYDROGENASE 4"/>
    <property type="match status" value="1"/>
</dbReference>
<dbReference type="EMBL" id="FUWW01000007">
    <property type="protein sequence ID" value="SJZ52258.1"/>
    <property type="molecule type" value="Genomic_DNA"/>
</dbReference>
<dbReference type="CDD" id="cd08189">
    <property type="entry name" value="Fe-ADH-like"/>
    <property type="match status" value="1"/>
</dbReference>
<dbReference type="FunFam" id="3.40.50.1970:FF:000003">
    <property type="entry name" value="Alcohol dehydrogenase, iron-containing"/>
    <property type="match status" value="1"/>
</dbReference>
<name>A0A1T4LCI5_9FIRM</name>
<dbReference type="Pfam" id="PF00465">
    <property type="entry name" value="Fe-ADH"/>
    <property type="match status" value="1"/>
</dbReference>
<sequence>MIWTLKKIWYRIYQNVFKVAMCFMDWSEPELLEGAGSVLRLPEFIKNKGINKVLVVTDKGLMGLHLLDPLFAKLEEVGVDYVVYDGVQPNPTIPNIEDCKDMYIQNGCQGIIAFGGGSSMDCAKAAGARVVKPNQSVRDMRGQLKVHKKLPPFFAVPTTAGTGSETTVAAVVTDPETHEKNAINDTCLRPKYAVLDPELTVGLPPHITSTTGMDAMTHAVEAYIGHSNTKETIREAEIATKLIHENLEKAYNDGKDLEARGNMLKGSYYAGRAFTHAYVGYVHAIAHNLGGLYGTPHGLANAVILPYVLDYYGETAYPQLAKLADIIGITTPSMSVEEKGKAFIAEIRRMNAAMNIPEKFDMIKEEDMPTLVKRALKEGNPLYPVPKIMDAKDCEAVIRSFMA</sequence>
<feature type="domain" description="Fe-containing alcohol dehydrogenase-like C-terminal" evidence="5">
    <location>
        <begin position="209"/>
        <end position="400"/>
    </location>
</feature>
<dbReference type="Pfam" id="PF25137">
    <property type="entry name" value="ADH_Fe_C"/>
    <property type="match status" value="1"/>
</dbReference>
<evidence type="ECO:0000259" key="5">
    <source>
        <dbReference type="Pfam" id="PF25137"/>
    </source>
</evidence>
<organism evidence="6 7">
    <name type="scientific">Eubacterium coprostanoligenes</name>
    <dbReference type="NCBI Taxonomy" id="290054"/>
    <lineage>
        <taxon>Bacteria</taxon>
        <taxon>Bacillati</taxon>
        <taxon>Bacillota</taxon>
        <taxon>Clostridia</taxon>
        <taxon>Eubacteriales</taxon>
        <taxon>Eubacteriaceae</taxon>
        <taxon>Eubacterium</taxon>
    </lineage>
</organism>
<reference evidence="7" key="1">
    <citation type="submission" date="2017-02" db="EMBL/GenBank/DDBJ databases">
        <authorList>
            <person name="Varghese N."/>
            <person name="Submissions S."/>
        </authorList>
    </citation>
    <scope>NUCLEOTIDE SEQUENCE [LARGE SCALE GENOMIC DNA]</scope>
    <source>
        <strain evidence="7">ATCC 51222</strain>
    </source>
</reference>
<dbReference type="STRING" id="290054.SAMN02745114_00843"/>
<evidence type="ECO:0000256" key="1">
    <source>
        <dbReference type="ARBA" id="ARBA00007358"/>
    </source>
</evidence>
<dbReference type="InterPro" id="IPR001670">
    <property type="entry name" value="ADH_Fe/GldA"/>
</dbReference>
<evidence type="ECO:0000256" key="2">
    <source>
        <dbReference type="ARBA" id="ARBA00023002"/>
    </source>
</evidence>
<keyword evidence="2" id="KW-0560">Oxidoreductase</keyword>
<dbReference type="InterPro" id="IPR056798">
    <property type="entry name" value="ADH_Fe_C"/>
</dbReference>
<dbReference type="SUPFAM" id="SSF56796">
    <property type="entry name" value="Dehydroquinate synthase-like"/>
    <property type="match status" value="1"/>
</dbReference>
<dbReference type="PANTHER" id="PTHR11496">
    <property type="entry name" value="ALCOHOL DEHYDROGENASE"/>
    <property type="match status" value="1"/>
</dbReference>
<evidence type="ECO:0000256" key="3">
    <source>
        <dbReference type="ARBA" id="ARBA00023027"/>
    </source>
</evidence>
<dbReference type="AlphaFoldDB" id="A0A1T4LCI5"/>
<accession>A0A1T4LCI5</accession>
<dbReference type="PROSITE" id="PS00060">
    <property type="entry name" value="ADH_IRON_2"/>
    <property type="match status" value="1"/>
</dbReference>
<dbReference type="Gene3D" id="1.20.1090.10">
    <property type="entry name" value="Dehydroquinate synthase-like - alpha domain"/>
    <property type="match status" value="1"/>
</dbReference>
<dbReference type="OrthoDB" id="9804734at2"/>
<proteinExistence type="inferred from homology"/>
<dbReference type="InterPro" id="IPR039697">
    <property type="entry name" value="Alcohol_dehydrogenase_Fe"/>
</dbReference>
<dbReference type="GO" id="GO:0004022">
    <property type="term" value="F:alcohol dehydrogenase (NAD+) activity"/>
    <property type="evidence" value="ECO:0007669"/>
    <property type="project" value="TreeGrafter"/>
</dbReference>